<keyword evidence="1" id="KW-1185">Reference proteome</keyword>
<name>A0ABM1QLJ4_CAMSA</name>
<reference evidence="1" key="1">
    <citation type="journal article" date="2014" name="Nat. Commun.">
        <title>The emerging biofuel crop Camelina sativa retains a highly undifferentiated hexaploid genome structure.</title>
        <authorList>
            <person name="Kagale S."/>
            <person name="Koh C."/>
            <person name="Nixon J."/>
            <person name="Bollina V."/>
            <person name="Clarke W.E."/>
            <person name="Tuteja R."/>
            <person name="Spillane C."/>
            <person name="Robinson S.J."/>
            <person name="Links M.G."/>
            <person name="Clarke C."/>
            <person name="Higgins E.E."/>
            <person name="Huebert T."/>
            <person name="Sharpe A.G."/>
            <person name="Parkin I.A."/>
        </authorList>
    </citation>
    <scope>NUCLEOTIDE SEQUENCE [LARGE SCALE GENOMIC DNA]</scope>
    <source>
        <strain evidence="1">cv. DH55</strain>
    </source>
</reference>
<dbReference type="PANTHER" id="PTHR11439">
    <property type="entry name" value="GAG-POL-RELATED RETROTRANSPOSON"/>
    <property type="match status" value="1"/>
</dbReference>
<evidence type="ECO:0000313" key="2">
    <source>
        <dbReference type="RefSeq" id="XP_019087632.1"/>
    </source>
</evidence>
<proteinExistence type="predicted"/>
<sequence>MARGRDFAYLLLYVDDIMLIASSLLLQQNYAADILHREKMTNCKPCLTPVDTLSKLAEAVGDAVDDPTLYRSLAGALQYLTITLPDISYVVHQICLYMHDPRVPHFSALKRILRYVEGTIHHGLQLYTSSSNDLIAYTDADWAGCPTTRRSTSGFCVFMGDNLISWSSKRQCTMSHSSSEAEYRGVANVVAEATWIHNIFLELRCPLSKASLVFYDNVSAVYISSNPVQHQRTKHIEIDIHFVWENVAHGQVKVFHVLSSLQYADIFTKGLPTTIFCDFRSSLNIWPPPALTEGGC</sequence>
<dbReference type="Proteomes" id="UP000694864">
    <property type="component" value="Chromosome 11"/>
</dbReference>
<accession>A0ABM1QLJ4</accession>
<organism evidence="1 2">
    <name type="scientific">Camelina sativa</name>
    <name type="common">False flax</name>
    <name type="synonym">Myagrum sativum</name>
    <dbReference type="NCBI Taxonomy" id="90675"/>
    <lineage>
        <taxon>Eukaryota</taxon>
        <taxon>Viridiplantae</taxon>
        <taxon>Streptophyta</taxon>
        <taxon>Embryophyta</taxon>
        <taxon>Tracheophyta</taxon>
        <taxon>Spermatophyta</taxon>
        <taxon>Magnoliopsida</taxon>
        <taxon>eudicotyledons</taxon>
        <taxon>Gunneridae</taxon>
        <taxon>Pentapetalae</taxon>
        <taxon>rosids</taxon>
        <taxon>malvids</taxon>
        <taxon>Brassicales</taxon>
        <taxon>Brassicaceae</taxon>
        <taxon>Camelineae</taxon>
        <taxon>Camelina</taxon>
    </lineage>
</organism>
<evidence type="ECO:0000313" key="1">
    <source>
        <dbReference type="Proteomes" id="UP000694864"/>
    </source>
</evidence>
<dbReference type="GeneID" id="109127424"/>
<dbReference type="PANTHER" id="PTHR11439:SF524">
    <property type="entry name" value="RNA-DIRECTED DNA POLYMERASE, PROTEIN KINASE RLK-PELLE-DLSV FAMILY"/>
    <property type="match status" value="1"/>
</dbReference>
<reference evidence="2" key="2">
    <citation type="submission" date="2025-08" db="UniProtKB">
        <authorList>
            <consortium name="RefSeq"/>
        </authorList>
    </citation>
    <scope>IDENTIFICATION</scope>
    <source>
        <tissue evidence="2">Leaf</tissue>
    </source>
</reference>
<dbReference type="SUPFAM" id="SSF56672">
    <property type="entry name" value="DNA/RNA polymerases"/>
    <property type="match status" value="1"/>
</dbReference>
<dbReference type="CDD" id="cd09272">
    <property type="entry name" value="RNase_HI_RT_Ty1"/>
    <property type="match status" value="1"/>
</dbReference>
<dbReference type="RefSeq" id="XP_019087632.1">
    <property type="nucleotide sequence ID" value="XM_019232087.1"/>
</dbReference>
<gene>
    <name evidence="2" type="primary">LOC109127424</name>
</gene>
<protein>
    <submittedName>
        <fullName evidence="2">Uncharacterized protein LOC109127424</fullName>
    </submittedName>
</protein>
<dbReference type="InterPro" id="IPR043502">
    <property type="entry name" value="DNA/RNA_pol_sf"/>
</dbReference>